<organism evidence="1 2">
    <name type="scientific">Balaenoptera physalus</name>
    <name type="common">Fin whale</name>
    <name type="synonym">Balaena physalus</name>
    <dbReference type="NCBI Taxonomy" id="9770"/>
    <lineage>
        <taxon>Eukaryota</taxon>
        <taxon>Metazoa</taxon>
        <taxon>Chordata</taxon>
        <taxon>Craniata</taxon>
        <taxon>Vertebrata</taxon>
        <taxon>Euteleostomi</taxon>
        <taxon>Mammalia</taxon>
        <taxon>Eutheria</taxon>
        <taxon>Laurasiatheria</taxon>
        <taxon>Artiodactyla</taxon>
        <taxon>Whippomorpha</taxon>
        <taxon>Cetacea</taxon>
        <taxon>Mysticeti</taxon>
        <taxon>Balaenopteridae</taxon>
        <taxon>Balaenoptera</taxon>
    </lineage>
</organism>
<gene>
    <name evidence="1" type="ORF">E2I00_014028</name>
</gene>
<name>A0A643CGS2_BALPH</name>
<keyword evidence="2" id="KW-1185">Reference proteome</keyword>
<sequence>MGEFQLQKRYIPLSDKEKEKMTRELFKPFKYQNLKGAAFMSGKIRGMFTEDVLICVSAVPLRVRTGTKDPGNNPLLPGTA</sequence>
<accession>A0A643CGS2</accession>
<evidence type="ECO:0000313" key="2">
    <source>
        <dbReference type="Proteomes" id="UP000437017"/>
    </source>
</evidence>
<dbReference type="EMBL" id="SGJD01001538">
    <property type="protein sequence ID" value="KAB0399447.1"/>
    <property type="molecule type" value="Genomic_DNA"/>
</dbReference>
<dbReference type="AlphaFoldDB" id="A0A643CGS2"/>
<proteinExistence type="predicted"/>
<dbReference type="Proteomes" id="UP000437017">
    <property type="component" value="Unassembled WGS sequence"/>
</dbReference>
<reference evidence="1 2" key="1">
    <citation type="journal article" date="2019" name="PLoS ONE">
        <title>Genomic analyses reveal an absence of contemporary introgressive admixture between fin whales and blue whales, despite known hybrids.</title>
        <authorList>
            <person name="Westbury M.V."/>
            <person name="Petersen B."/>
            <person name="Lorenzen E.D."/>
        </authorList>
    </citation>
    <scope>NUCLEOTIDE SEQUENCE [LARGE SCALE GENOMIC DNA]</scope>
    <source>
        <strain evidence="1">FinWhale-01</strain>
    </source>
</reference>
<protein>
    <submittedName>
        <fullName evidence="1">Uncharacterized protein</fullName>
    </submittedName>
</protein>
<comment type="caution">
    <text evidence="1">The sequence shown here is derived from an EMBL/GenBank/DDBJ whole genome shotgun (WGS) entry which is preliminary data.</text>
</comment>
<evidence type="ECO:0000313" key="1">
    <source>
        <dbReference type="EMBL" id="KAB0399447.1"/>
    </source>
</evidence>